<dbReference type="NCBIfam" id="TIGR01726">
    <property type="entry name" value="HEQRo_perm_3TM"/>
    <property type="match status" value="1"/>
</dbReference>
<dbReference type="RefSeq" id="WP_136454692.1">
    <property type="nucleotide sequence ID" value="NZ_SSWH01000008.1"/>
</dbReference>
<dbReference type="AlphaFoldDB" id="A0A4S5E3T3"/>
<evidence type="ECO:0000313" key="9">
    <source>
        <dbReference type="EMBL" id="THJ66042.1"/>
    </source>
</evidence>
<dbReference type="Pfam" id="PF00528">
    <property type="entry name" value="BPD_transp_1"/>
    <property type="match status" value="1"/>
</dbReference>
<dbReference type="Proteomes" id="UP000305233">
    <property type="component" value="Unassembled WGS sequence"/>
</dbReference>
<evidence type="ECO:0000256" key="2">
    <source>
        <dbReference type="ARBA" id="ARBA00022448"/>
    </source>
</evidence>
<keyword evidence="6 7" id="KW-0472">Membrane</keyword>
<dbReference type="PANTHER" id="PTHR30614:SF21">
    <property type="entry name" value="AMINO ACID ABC TRANSPORTER PERMEASE"/>
    <property type="match status" value="1"/>
</dbReference>
<dbReference type="EMBL" id="SSWH01000008">
    <property type="protein sequence ID" value="THJ66042.1"/>
    <property type="molecule type" value="Genomic_DNA"/>
</dbReference>
<feature type="transmembrane region" description="Helical" evidence="7">
    <location>
        <begin position="20"/>
        <end position="42"/>
    </location>
</feature>
<evidence type="ECO:0000259" key="8">
    <source>
        <dbReference type="PROSITE" id="PS50928"/>
    </source>
</evidence>
<evidence type="ECO:0000256" key="1">
    <source>
        <dbReference type="ARBA" id="ARBA00004651"/>
    </source>
</evidence>
<evidence type="ECO:0000313" key="10">
    <source>
        <dbReference type="Proteomes" id="UP000305233"/>
    </source>
</evidence>
<dbReference type="CDD" id="cd06261">
    <property type="entry name" value="TM_PBP2"/>
    <property type="match status" value="1"/>
</dbReference>
<evidence type="ECO:0000256" key="4">
    <source>
        <dbReference type="ARBA" id="ARBA00022692"/>
    </source>
</evidence>
<reference evidence="9 10" key="1">
    <citation type="submission" date="2019-04" db="EMBL/GenBank/DDBJ databases">
        <authorList>
            <person name="Liu Q."/>
            <person name="Xin Y.-H."/>
        </authorList>
    </citation>
    <scope>NUCLEOTIDE SEQUENCE [LARGE SCALE GENOMIC DNA]</scope>
    <source>
        <strain evidence="9 10">AM23</strain>
    </source>
</reference>
<comment type="subcellular location">
    <subcellularLocation>
        <location evidence="1 7">Cell membrane</location>
        <topology evidence="1 7">Multi-pass membrane protein</topology>
    </subcellularLocation>
</comment>
<dbReference type="GO" id="GO:0043190">
    <property type="term" value="C:ATP-binding cassette (ABC) transporter complex"/>
    <property type="evidence" value="ECO:0007669"/>
    <property type="project" value="InterPro"/>
</dbReference>
<feature type="domain" description="ABC transmembrane type-1" evidence="8">
    <location>
        <begin position="69"/>
        <end position="260"/>
    </location>
</feature>
<dbReference type="Gene3D" id="1.10.3720.10">
    <property type="entry name" value="MetI-like"/>
    <property type="match status" value="1"/>
</dbReference>
<dbReference type="GO" id="GO:0006865">
    <property type="term" value="P:amino acid transport"/>
    <property type="evidence" value="ECO:0007669"/>
    <property type="project" value="TreeGrafter"/>
</dbReference>
<gene>
    <name evidence="9" type="ORF">E8P82_10445</name>
</gene>
<evidence type="ECO:0000256" key="3">
    <source>
        <dbReference type="ARBA" id="ARBA00022475"/>
    </source>
</evidence>
<evidence type="ECO:0000256" key="6">
    <source>
        <dbReference type="ARBA" id="ARBA00023136"/>
    </source>
</evidence>
<comment type="caution">
    <text evidence="9">The sequence shown here is derived from an EMBL/GenBank/DDBJ whole genome shotgun (WGS) entry which is preliminary data.</text>
</comment>
<accession>A0A4S5E3T3</accession>
<dbReference type="InterPro" id="IPR000515">
    <property type="entry name" value="MetI-like"/>
</dbReference>
<dbReference type="InterPro" id="IPR035906">
    <property type="entry name" value="MetI-like_sf"/>
</dbReference>
<dbReference type="GO" id="GO:0022857">
    <property type="term" value="F:transmembrane transporter activity"/>
    <property type="evidence" value="ECO:0007669"/>
    <property type="project" value="InterPro"/>
</dbReference>
<keyword evidence="10" id="KW-1185">Reference proteome</keyword>
<keyword evidence="5 7" id="KW-1133">Transmembrane helix</keyword>
<feature type="transmembrane region" description="Helical" evidence="7">
    <location>
        <begin position="104"/>
        <end position="127"/>
    </location>
</feature>
<dbReference type="PROSITE" id="PS50928">
    <property type="entry name" value="ABC_TM1"/>
    <property type="match status" value="1"/>
</dbReference>
<sequence>MSAQQVLFDAPGPRTRRTILIFNILGVLIALALLAWIVSALADRGQLAASMWTPFLQARTWEFFILPGLLNTLKAAGIAIVTSVAFGLLFGVGRLSHLAPIRWVAGTVVEFLRAVPVLLMMIFFWLALGRSGAVEPQNAPLIAVILALTLYNGSVIAELVRSGVHGLPKGQREAGMAIGLTRNQSLRNIEVPQALIAMLPALISQFVVILKDSALGYIITYPELLQYTRRLGVGEGNVIPSLLVAAAIFILINFALSTLATRMSSLLSFRTRTRKRAAEDVVVMDAAST</sequence>
<evidence type="ECO:0000256" key="5">
    <source>
        <dbReference type="ARBA" id="ARBA00022989"/>
    </source>
</evidence>
<keyword evidence="3" id="KW-1003">Cell membrane</keyword>
<dbReference type="PANTHER" id="PTHR30614">
    <property type="entry name" value="MEMBRANE COMPONENT OF AMINO ACID ABC TRANSPORTER"/>
    <property type="match status" value="1"/>
</dbReference>
<organism evidence="9 10">
    <name type="scientific">Arthrobacter echini</name>
    <dbReference type="NCBI Taxonomy" id="1529066"/>
    <lineage>
        <taxon>Bacteria</taxon>
        <taxon>Bacillati</taxon>
        <taxon>Actinomycetota</taxon>
        <taxon>Actinomycetes</taxon>
        <taxon>Micrococcales</taxon>
        <taxon>Micrococcaceae</taxon>
        <taxon>Arthrobacter</taxon>
    </lineage>
</organism>
<protein>
    <submittedName>
        <fullName evidence="9">Amino acid ABC transporter permease</fullName>
    </submittedName>
</protein>
<keyword evidence="2 7" id="KW-0813">Transport</keyword>
<keyword evidence="4 7" id="KW-0812">Transmembrane</keyword>
<proteinExistence type="inferred from homology"/>
<dbReference type="OrthoDB" id="4543034at2"/>
<dbReference type="SUPFAM" id="SSF161098">
    <property type="entry name" value="MetI-like"/>
    <property type="match status" value="1"/>
</dbReference>
<feature type="transmembrane region" description="Helical" evidence="7">
    <location>
        <begin position="73"/>
        <end position="92"/>
    </location>
</feature>
<feature type="transmembrane region" description="Helical" evidence="7">
    <location>
        <begin position="139"/>
        <end position="160"/>
    </location>
</feature>
<dbReference type="InterPro" id="IPR010065">
    <property type="entry name" value="AA_ABC_transptr_permease_3TM"/>
</dbReference>
<evidence type="ECO:0000256" key="7">
    <source>
        <dbReference type="RuleBase" id="RU363032"/>
    </source>
</evidence>
<comment type="similarity">
    <text evidence="7">Belongs to the binding-protein-dependent transport system permease family.</text>
</comment>
<name>A0A4S5E3T3_9MICC</name>
<dbReference type="InterPro" id="IPR043429">
    <property type="entry name" value="ArtM/GltK/GlnP/TcyL/YhdX-like"/>
</dbReference>
<feature type="transmembrane region" description="Helical" evidence="7">
    <location>
        <begin position="239"/>
        <end position="260"/>
    </location>
</feature>